<evidence type="ECO:0000259" key="1">
    <source>
        <dbReference type="PROSITE" id="PS51034"/>
    </source>
</evidence>
<accession>A0A0B1TNK5</accession>
<organism evidence="2 3">
    <name type="scientific">Oesophagostomum dentatum</name>
    <name type="common">Nodular worm</name>
    <dbReference type="NCBI Taxonomy" id="61180"/>
    <lineage>
        <taxon>Eukaryota</taxon>
        <taxon>Metazoa</taxon>
        <taxon>Ecdysozoa</taxon>
        <taxon>Nematoda</taxon>
        <taxon>Chromadorea</taxon>
        <taxon>Rhabditida</taxon>
        <taxon>Rhabditina</taxon>
        <taxon>Rhabditomorpha</taxon>
        <taxon>Strongyloidea</taxon>
        <taxon>Strongylidae</taxon>
        <taxon>Oesophagostomum</taxon>
    </lineage>
</organism>
<dbReference type="InterPro" id="IPR001507">
    <property type="entry name" value="ZP_dom"/>
</dbReference>
<reference evidence="2 3" key="1">
    <citation type="submission" date="2014-03" db="EMBL/GenBank/DDBJ databases">
        <title>Draft genome of the hookworm Oesophagostomum dentatum.</title>
        <authorList>
            <person name="Mitreva M."/>
        </authorList>
    </citation>
    <scope>NUCLEOTIDE SEQUENCE [LARGE SCALE GENOMIC DNA]</scope>
    <source>
        <strain evidence="2 3">OD-Hann</strain>
    </source>
</reference>
<name>A0A0B1TNK5_OESDE</name>
<protein>
    <recommendedName>
        <fullName evidence="1">ZP domain-containing protein</fullName>
    </recommendedName>
</protein>
<evidence type="ECO:0000313" key="3">
    <source>
        <dbReference type="Proteomes" id="UP000053660"/>
    </source>
</evidence>
<dbReference type="PROSITE" id="PS51034">
    <property type="entry name" value="ZP_2"/>
    <property type="match status" value="1"/>
</dbReference>
<gene>
    <name evidence="2" type="ORF">OESDEN_03038</name>
</gene>
<dbReference type="AlphaFoldDB" id="A0A0B1TNK5"/>
<sequence>MRLFSGSMKTKRKKDVLCERKIPPSFAFIVQMPYKECGLDEVNSPYPSHSGLVHVKEGSTNLVTVRDKILQVSCRIHSQVDFTEQMLTAQLRVDELNTTHRALTNNIIYASTESPRPRYSLVVLNANGIETDVVESGEQGWLSLRINNNSENHIFVSNLVARDVNTNEVLNLIDDDGCVTDRGQVLGILRPSPGEIRYKVNFDGFNEQAQFVYQALVETCSFDCSPKCNQELWLGKENQNDLSGNSVRAKRDVRPRQIELTQDIYKIHGGRITMVSPRNSQKQMDAMKLRQDIDITREMKTIREGGVHMQMVIILPGNCIDLVQTYCCRWKKGDFSQHFVTVSQTTSLVSLP</sequence>
<dbReference type="OrthoDB" id="5855871at2759"/>
<dbReference type="EMBL" id="KN549544">
    <property type="protein sequence ID" value="KHJ96990.1"/>
    <property type="molecule type" value="Genomic_DNA"/>
</dbReference>
<proteinExistence type="predicted"/>
<evidence type="ECO:0000313" key="2">
    <source>
        <dbReference type="EMBL" id="KHJ96990.1"/>
    </source>
</evidence>
<dbReference type="Proteomes" id="UP000053660">
    <property type="component" value="Unassembled WGS sequence"/>
</dbReference>
<feature type="domain" description="ZP" evidence="1">
    <location>
        <begin position="1"/>
        <end position="235"/>
    </location>
</feature>
<keyword evidence="3" id="KW-1185">Reference proteome</keyword>